<proteinExistence type="predicted"/>
<sequence length="311" mass="34718">MSQTGRTIELNNGIHVPIIGCGAWAPDTPEEQAKVKGWIGTALKAGYRHIDTALGYGTEAAVGEAVRASGIPREQIFITTKLPWNHHDRVKESFEASLKNLDIDYIDLYLVHWPQFIPQGDDLNNPGPLPKNPDGTIETSDKVTFNDSWAEVEKLLETGKVKAVGVSNFSIKTLEQLFKTTKIVRAVNQVELHPYLVQSELVEYCKEKKIAVTAYSPSGWSAVRGDPVIVEIAQKYNATPTQVILAWHLANDVIVIPKSVDEGRQKENLQLPVLEEADVLKITQLDRNQRICNKGDENNQVYGWTLEQLGW</sequence>
<reference evidence="1 2" key="1">
    <citation type="journal article" date="2019" name="Nat. Ecol. Evol.">
        <title>Megaphylogeny resolves global patterns of mushroom evolution.</title>
        <authorList>
            <person name="Varga T."/>
            <person name="Krizsan K."/>
            <person name="Foldi C."/>
            <person name="Dima B."/>
            <person name="Sanchez-Garcia M."/>
            <person name="Sanchez-Ramirez S."/>
            <person name="Szollosi G.J."/>
            <person name="Szarkandi J.G."/>
            <person name="Papp V."/>
            <person name="Albert L."/>
            <person name="Andreopoulos W."/>
            <person name="Angelini C."/>
            <person name="Antonin V."/>
            <person name="Barry K.W."/>
            <person name="Bougher N.L."/>
            <person name="Buchanan P."/>
            <person name="Buyck B."/>
            <person name="Bense V."/>
            <person name="Catcheside P."/>
            <person name="Chovatia M."/>
            <person name="Cooper J."/>
            <person name="Damon W."/>
            <person name="Desjardin D."/>
            <person name="Finy P."/>
            <person name="Geml J."/>
            <person name="Haridas S."/>
            <person name="Hughes K."/>
            <person name="Justo A."/>
            <person name="Karasinski D."/>
            <person name="Kautmanova I."/>
            <person name="Kiss B."/>
            <person name="Kocsube S."/>
            <person name="Kotiranta H."/>
            <person name="LaButti K.M."/>
            <person name="Lechner B.E."/>
            <person name="Liimatainen K."/>
            <person name="Lipzen A."/>
            <person name="Lukacs Z."/>
            <person name="Mihaltcheva S."/>
            <person name="Morgado L.N."/>
            <person name="Niskanen T."/>
            <person name="Noordeloos M.E."/>
            <person name="Ohm R.A."/>
            <person name="Ortiz-Santana B."/>
            <person name="Ovrebo C."/>
            <person name="Racz N."/>
            <person name="Riley R."/>
            <person name="Savchenko A."/>
            <person name="Shiryaev A."/>
            <person name="Soop K."/>
            <person name="Spirin V."/>
            <person name="Szebenyi C."/>
            <person name="Tomsovsky M."/>
            <person name="Tulloss R.E."/>
            <person name="Uehling J."/>
            <person name="Grigoriev I.V."/>
            <person name="Vagvolgyi C."/>
            <person name="Papp T."/>
            <person name="Martin F.M."/>
            <person name="Miettinen O."/>
            <person name="Hibbett D.S."/>
            <person name="Nagy L.G."/>
        </authorList>
    </citation>
    <scope>NUCLEOTIDE SEQUENCE [LARGE SCALE GENOMIC DNA]</scope>
    <source>
        <strain evidence="1 2">NL-1719</strain>
    </source>
</reference>
<evidence type="ECO:0000313" key="2">
    <source>
        <dbReference type="Proteomes" id="UP000308600"/>
    </source>
</evidence>
<keyword evidence="2" id="KW-1185">Reference proteome</keyword>
<protein>
    <submittedName>
        <fullName evidence="1">Aldo/keto reductase</fullName>
    </submittedName>
</protein>
<name>A0ACD3B1A9_9AGAR</name>
<dbReference type="Proteomes" id="UP000308600">
    <property type="component" value="Unassembled WGS sequence"/>
</dbReference>
<dbReference type="EMBL" id="ML208296">
    <property type="protein sequence ID" value="TFK71570.1"/>
    <property type="molecule type" value="Genomic_DNA"/>
</dbReference>
<accession>A0ACD3B1A9</accession>
<gene>
    <name evidence="1" type="ORF">BDN72DRAFT_433674</name>
</gene>
<evidence type="ECO:0000313" key="1">
    <source>
        <dbReference type="EMBL" id="TFK71570.1"/>
    </source>
</evidence>
<organism evidence="1 2">
    <name type="scientific">Pluteus cervinus</name>
    <dbReference type="NCBI Taxonomy" id="181527"/>
    <lineage>
        <taxon>Eukaryota</taxon>
        <taxon>Fungi</taxon>
        <taxon>Dikarya</taxon>
        <taxon>Basidiomycota</taxon>
        <taxon>Agaricomycotina</taxon>
        <taxon>Agaricomycetes</taxon>
        <taxon>Agaricomycetidae</taxon>
        <taxon>Agaricales</taxon>
        <taxon>Pluteineae</taxon>
        <taxon>Pluteaceae</taxon>
        <taxon>Pluteus</taxon>
    </lineage>
</organism>